<evidence type="ECO:0000256" key="1">
    <source>
        <dbReference type="SAM" id="SignalP"/>
    </source>
</evidence>
<organism evidence="2 3">
    <name type="scientific">Thermothielavioides terrestris</name>
    <dbReference type="NCBI Taxonomy" id="2587410"/>
    <lineage>
        <taxon>Eukaryota</taxon>
        <taxon>Fungi</taxon>
        <taxon>Dikarya</taxon>
        <taxon>Ascomycota</taxon>
        <taxon>Pezizomycotina</taxon>
        <taxon>Sordariomycetes</taxon>
        <taxon>Sordariomycetidae</taxon>
        <taxon>Sordariales</taxon>
        <taxon>Chaetomiaceae</taxon>
        <taxon>Thermothielavioides</taxon>
    </lineage>
</organism>
<keyword evidence="1" id="KW-0732">Signal</keyword>
<dbReference type="PANTHER" id="PTHR39603:SF1">
    <property type="entry name" value="CYANOVIRIN-N DOMAIN-CONTAINING PROTEIN"/>
    <property type="match status" value="1"/>
</dbReference>
<sequence>MAGKFLLSLLIGIVSLGMTLGAPTVYPEVIPGPGLPTLAELNLTSAQLYELGRPNTTALLRHGVTLSPRWEGRCGPEDGAYAKVDDVIACFHYLLSLDTRPCKSIHYPNNNRLCQAGGAQIFVFTTNIQHAESYWQVSDVARGALWVIDHCTRPDMTSAGWQAAYGNGFLIVNVANLGWFNDPDWTR</sequence>
<dbReference type="EMBL" id="OUUZ01000018">
    <property type="protein sequence ID" value="SPQ26863.1"/>
    <property type="molecule type" value="Genomic_DNA"/>
</dbReference>
<protein>
    <submittedName>
        <fullName evidence="2">68bbd5ee-20b7-46ac-82ea-529c05944d97</fullName>
    </submittedName>
</protein>
<evidence type="ECO:0000313" key="2">
    <source>
        <dbReference type="EMBL" id="SPQ26863.1"/>
    </source>
</evidence>
<dbReference type="AlphaFoldDB" id="A0A3S4CBZ1"/>
<accession>A0A3S4CBZ1</accession>
<reference evidence="2 3" key="1">
    <citation type="submission" date="2018-04" db="EMBL/GenBank/DDBJ databases">
        <authorList>
            <person name="Huttner S."/>
            <person name="Dainat J."/>
        </authorList>
    </citation>
    <scope>NUCLEOTIDE SEQUENCE [LARGE SCALE GENOMIC DNA]</scope>
</reference>
<evidence type="ECO:0000313" key="3">
    <source>
        <dbReference type="Proteomes" id="UP000289323"/>
    </source>
</evidence>
<proteinExistence type="predicted"/>
<feature type="signal peptide" evidence="1">
    <location>
        <begin position="1"/>
        <end position="21"/>
    </location>
</feature>
<gene>
    <name evidence="2" type="ORF">TT172_LOCUS9282</name>
</gene>
<feature type="chain" id="PRO_5018773983" evidence="1">
    <location>
        <begin position="22"/>
        <end position="187"/>
    </location>
</feature>
<name>A0A3S4CBZ1_9PEZI</name>
<dbReference type="PANTHER" id="PTHR39603">
    <property type="entry name" value="CYANOVIRIN-N DOMAIN-CONTAINING PROTEIN"/>
    <property type="match status" value="1"/>
</dbReference>
<dbReference type="Proteomes" id="UP000289323">
    <property type="component" value="Unassembled WGS sequence"/>
</dbReference>